<evidence type="ECO:0000259" key="5">
    <source>
        <dbReference type="Pfam" id="PF01764"/>
    </source>
</evidence>
<dbReference type="AlphaFoldDB" id="A0A9P5PZU3"/>
<dbReference type="InterPro" id="IPR029058">
    <property type="entry name" value="AB_hydrolase_fold"/>
</dbReference>
<dbReference type="Pfam" id="PF01764">
    <property type="entry name" value="Lipase_3"/>
    <property type="match status" value="1"/>
</dbReference>
<proteinExistence type="inferred from homology"/>
<dbReference type="SUPFAM" id="SSF53474">
    <property type="entry name" value="alpha/beta-Hydrolases"/>
    <property type="match status" value="1"/>
</dbReference>
<dbReference type="GO" id="GO:0006629">
    <property type="term" value="P:lipid metabolic process"/>
    <property type="evidence" value="ECO:0007669"/>
    <property type="project" value="InterPro"/>
</dbReference>
<accession>A0A9P5PZU3</accession>
<name>A0A9P5PZU3_9AGAR</name>
<dbReference type="EMBL" id="JADNRY010000035">
    <property type="protein sequence ID" value="KAF9071050.1"/>
    <property type="molecule type" value="Genomic_DNA"/>
</dbReference>
<dbReference type="InterPro" id="IPR051218">
    <property type="entry name" value="Sec_MonoDiacylglyc_Lipase"/>
</dbReference>
<dbReference type="Proteomes" id="UP000772434">
    <property type="component" value="Unassembled WGS sequence"/>
</dbReference>
<dbReference type="PANTHER" id="PTHR45856">
    <property type="entry name" value="ALPHA/BETA-HYDROLASES SUPERFAMILY PROTEIN"/>
    <property type="match status" value="1"/>
</dbReference>
<evidence type="ECO:0000313" key="6">
    <source>
        <dbReference type="EMBL" id="KAF9071050.1"/>
    </source>
</evidence>
<protein>
    <submittedName>
        <fullName evidence="6">Alpha/beta-hydrolase</fullName>
    </submittedName>
</protein>
<keyword evidence="1" id="KW-1015">Disulfide bond</keyword>
<dbReference type="OrthoDB" id="438440at2759"/>
<evidence type="ECO:0000256" key="3">
    <source>
        <dbReference type="ARBA" id="ARBA00047591"/>
    </source>
</evidence>
<dbReference type="InterPro" id="IPR002921">
    <property type="entry name" value="Fungal_lipase-type"/>
</dbReference>
<evidence type="ECO:0000256" key="4">
    <source>
        <dbReference type="ARBA" id="ARBA00048461"/>
    </source>
</evidence>
<sequence>MDTSNRGSKEREITQDVFDQLIHYLKYASSAYTPICPRPNGNNLITHFSGISEGHIARDDSRKELIVALRGSANITDMLLDTQIVLVPYLSPGVSVPHEVRVHAGFLTAWDSVSVQVLAVLAAQLAVHTDIKRIVTTGHSLGGSLATLSAISLMQHFPHCKILTYSYGAPRTGNNAFAKFVNEKFGNNAFRVVHTHDGVPTMICQSLGYHHHGIEYWQAYEPAIPENITRCEAENGEEDPTCSLSIPSSGINDAHFVYFGIVATTPFCL</sequence>
<comment type="catalytic activity">
    <reaction evidence="4">
        <text>a monoacylglycerol + H2O = glycerol + a fatty acid + H(+)</text>
        <dbReference type="Rhea" id="RHEA:15245"/>
        <dbReference type="ChEBI" id="CHEBI:15377"/>
        <dbReference type="ChEBI" id="CHEBI:15378"/>
        <dbReference type="ChEBI" id="CHEBI:17408"/>
        <dbReference type="ChEBI" id="CHEBI:17754"/>
        <dbReference type="ChEBI" id="CHEBI:28868"/>
    </reaction>
</comment>
<evidence type="ECO:0000313" key="7">
    <source>
        <dbReference type="Proteomes" id="UP000772434"/>
    </source>
</evidence>
<reference evidence="6" key="1">
    <citation type="submission" date="2020-11" db="EMBL/GenBank/DDBJ databases">
        <authorList>
            <consortium name="DOE Joint Genome Institute"/>
            <person name="Ahrendt S."/>
            <person name="Riley R."/>
            <person name="Andreopoulos W."/>
            <person name="Labutti K."/>
            <person name="Pangilinan J."/>
            <person name="Ruiz-Duenas F.J."/>
            <person name="Barrasa J.M."/>
            <person name="Sanchez-Garcia M."/>
            <person name="Camarero S."/>
            <person name="Miyauchi S."/>
            <person name="Serrano A."/>
            <person name="Linde D."/>
            <person name="Babiker R."/>
            <person name="Drula E."/>
            <person name="Ayuso-Fernandez I."/>
            <person name="Pacheco R."/>
            <person name="Padilla G."/>
            <person name="Ferreira P."/>
            <person name="Barriuso J."/>
            <person name="Kellner H."/>
            <person name="Castanera R."/>
            <person name="Alfaro M."/>
            <person name="Ramirez L."/>
            <person name="Pisabarro A.G."/>
            <person name="Kuo A."/>
            <person name="Tritt A."/>
            <person name="Lipzen A."/>
            <person name="He G."/>
            <person name="Yan M."/>
            <person name="Ng V."/>
            <person name="Cullen D."/>
            <person name="Martin F."/>
            <person name="Rosso M.-N."/>
            <person name="Henrissat B."/>
            <person name="Hibbett D."/>
            <person name="Martinez A.T."/>
            <person name="Grigoriev I.V."/>
        </authorList>
    </citation>
    <scope>NUCLEOTIDE SEQUENCE</scope>
    <source>
        <strain evidence="6">AH 40177</strain>
    </source>
</reference>
<keyword evidence="7" id="KW-1185">Reference proteome</keyword>
<comment type="catalytic activity">
    <reaction evidence="3">
        <text>a diacylglycerol + H2O = a monoacylglycerol + a fatty acid + H(+)</text>
        <dbReference type="Rhea" id="RHEA:32731"/>
        <dbReference type="ChEBI" id="CHEBI:15377"/>
        <dbReference type="ChEBI" id="CHEBI:15378"/>
        <dbReference type="ChEBI" id="CHEBI:17408"/>
        <dbReference type="ChEBI" id="CHEBI:18035"/>
        <dbReference type="ChEBI" id="CHEBI:28868"/>
    </reaction>
</comment>
<feature type="domain" description="Fungal lipase-type" evidence="5">
    <location>
        <begin position="66"/>
        <end position="203"/>
    </location>
</feature>
<dbReference type="Gene3D" id="3.40.50.1820">
    <property type="entry name" value="alpha/beta hydrolase"/>
    <property type="match status" value="1"/>
</dbReference>
<dbReference type="PANTHER" id="PTHR45856:SF25">
    <property type="entry name" value="FUNGAL LIPASE-LIKE DOMAIN-CONTAINING PROTEIN"/>
    <property type="match status" value="1"/>
</dbReference>
<comment type="caution">
    <text evidence="6">The sequence shown here is derived from an EMBL/GenBank/DDBJ whole genome shotgun (WGS) entry which is preliminary data.</text>
</comment>
<gene>
    <name evidence="6" type="ORF">BDP27DRAFT_549224</name>
</gene>
<organism evidence="6 7">
    <name type="scientific">Rhodocollybia butyracea</name>
    <dbReference type="NCBI Taxonomy" id="206335"/>
    <lineage>
        <taxon>Eukaryota</taxon>
        <taxon>Fungi</taxon>
        <taxon>Dikarya</taxon>
        <taxon>Basidiomycota</taxon>
        <taxon>Agaricomycotina</taxon>
        <taxon>Agaricomycetes</taxon>
        <taxon>Agaricomycetidae</taxon>
        <taxon>Agaricales</taxon>
        <taxon>Marasmiineae</taxon>
        <taxon>Omphalotaceae</taxon>
        <taxon>Rhodocollybia</taxon>
    </lineage>
</organism>
<dbReference type="CDD" id="cd00519">
    <property type="entry name" value="Lipase_3"/>
    <property type="match status" value="1"/>
</dbReference>
<evidence type="ECO:0000256" key="1">
    <source>
        <dbReference type="ARBA" id="ARBA00023157"/>
    </source>
</evidence>
<comment type="similarity">
    <text evidence="2">Belongs to the AB hydrolase superfamily. Lipase family. Class 3 subfamily.</text>
</comment>
<evidence type="ECO:0000256" key="2">
    <source>
        <dbReference type="ARBA" id="ARBA00043996"/>
    </source>
</evidence>